<keyword evidence="2" id="KW-1185">Reference proteome</keyword>
<dbReference type="KEGG" id="ptm:GSPATT00000568001"/>
<dbReference type="HOGENOM" id="CLU_2364172_0_0_1"/>
<evidence type="ECO:0000313" key="2">
    <source>
        <dbReference type="Proteomes" id="UP000000600"/>
    </source>
</evidence>
<dbReference type="AlphaFoldDB" id="A0CJ92"/>
<protein>
    <submittedName>
        <fullName evidence="1">Uncharacterized protein</fullName>
    </submittedName>
</protein>
<organism evidence="1 2">
    <name type="scientific">Paramecium tetraurelia</name>
    <dbReference type="NCBI Taxonomy" id="5888"/>
    <lineage>
        <taxon>Eukaryota</taxon>
        <taxon>Sar</taxon>
        <taxon>Alveolata</taxon>
        <taxon>Ciliophora</taxon>
        <taxon>Intramacronucleata</taxon>
        <taxon>Oligohymenophorea</taxon>
        <taxon>Peniculida</taxon>
        <taxon>Parameciidae</taxon>
        <taxon>Paramecium</taxon>
    </lineage>
</organism>
<dbReference type="EMBL" id="CT868096">
    <property type="protein sequence ID" value="CAK70859.1"/>
    <property type="molecule type" value="Genomic_DNA"/>
</dbReference>
<dbReference type="InParanoid" id="A0CJ92"/>
<gene>
    <name evidence="1" type="ORF">GSPATT00000568001</name>
</gene>
<proteinExistence type="predicted"/>
<dbReference type="Proteomes" id="UP000000600">
    <property type="component" value="Unassembled WGS sequence"/>
</dbReference>
<evidence type="ECO:0000313" key="1">
    <source>
        <dbReference type="EMBL" id="CAK70859.1"/>
    </source>
</evidence>
<dbReference type="RefSeq" id="XP_001438256.1">
    <property type="nucleotide sequence ID" value="XM_001438219.2"/>
</dbReference>
<reference evidence="1 2" key="1">
    <citation type="journal article" date="2006" name="Nature">
        <title>Global trends of whole-genome duplications revealed by the ciliate Paramecium tetraurelia.</title>
        <authorList>
            <consortium name="Genoscope"/>
            <person name="Aury J.-M."/>
            <person name="Jaillon O."/>
            <person name="Duret L."/>
            <person name="Noel B."/>
            <person name="Jubin C."/>
            <person name="Porcel B.M."/>
            <person name="Segurens B."/>
            <person name="Daubin V."/>
            <person name="Anthouard V."/>
            <person name="Aiach N."/>
            <person name="Arnaiz O."/>
            <person name="Billaut A."/>
            <person name="Beisson J."/>
            <person name="Blanc I."/>
            <person name="Bouhouche K."/>
            <person name="Camara F."/>
            <person name="Duharcourt S."/>
            <person name="Guigo R."/>
            <person name="Gogendeau D."/>
            <person name="Katinka M."/>
            <person name="Keller A.-M."/>
            <person name="Kissmehl R."/>
            <person name="Klotz C."/>
            <person name="Koll F."/>
            <person name="Le Moue A."/>
            <person name="Lepere C."/>
            <person name="Malinsky S."/>
            <person name="Nowacki M."/>
            <person name="Nowak J.K."/>
            <person name="Plattner H."/>
            <person name="Poulain J."/>
            <person name="Ruiz F."/>
            <person name="Serrano V."/>
            <person name="Zagulski M."/>
            <person name="Dessen P."/>
            <person name="Betermier M."/>
            <person name="Weissenbach J."/>
            <person name="Scarpelli C."/>
            <person name="Schachter V."/>
            <person name="Sperling L."/>
            <person name="Meyer E."/>
            <person name="Cohen J."/>
            <person name="Wincker P."/>
        </authorList>
    </citation>
    <scope>NUCLEOTIDE SEQUENCE [LARGE SCALE GENOMIC DNA]</scope>
    <source>
        <strain evidence="1 2">Stock d4-2</strain>
    </source>
</reference>
<sequence length="96" mass="11565">MLKKYIKILLQRFDDEQAQLICDIVGTLITQVISHHQNISNIKKMERVLQIDIVKMFLYKWQLLIQKSYLQENLNTNNDVQHQLVFFSVSQKKQFR</sequence>
<dbReference type="GeneID" id="5024042"/>
<accession>A0CJ92</accession>
<name>A0CJ92_PARTE</name>